<feature type="transmembrane region" description="Helical" evidence="1">
    <location>
        <begin position="213"/>
        <end position="237"/>
    </location>
</feature>
<evidence type="ECO:0000256" key="1">
    <source>
        <dbReference type="SAM" id="Phobius"/>
    </source>
</evidence>
<dbReference type="EMBL" id="RYZH01000012">
    <property type="protein sequence ID" value="RUL88292.1"/>
    <property type="molecule type" value="Genomic_DNA"/>
</dbReference>
<feature type="transmembrane region" description="Helical" evidence="1">
    <location>
        <begin position="280"/>
        <end position="300"/>
    </location>
</feature>
<keyword evidence="1" id="KW-0812">Transmembrane</keyword>
<dbReference type="InterPro" id="IPR050623">
    <property type="entry name" value="Glucan_succinyl_AcylTrfase"/>
</dbReference>
<keyword evidence="4" id="KW-1185">Reference proteome</keyword>
<feature type="transmembrane region" description="Helical" evidence="1">
    <location>
        <begin position="112"/>
        <end position="132"/>
    </location>
</feature>
<gene>
    <name evidence="3" type="ORF">TsocGM_08125</name>
</gene>
<feature type="transmembrane region" description="Helical" evidence="1">
    <location>
        <begin position="312"/>
        <end position="332"/>
    </location>
</feature>
<evidence type="ECO:0000313" key="3">
    <source>
        <dbReference type="EMBL" id="RUL88292.1"/>
    </source>
</evidence>
<keyword evidence="1" id="KW-0472">Membrane</keyword>
<comment type="caution">
    <text evidence="3">The sequence shown here is derived from an EMBL/GenBank/DDBJ whole genome shotgun (WGS) entry which is preliminary data.</text>
</comment>
<feature type="domain" description="Acyltransferase 3" evidence="2">
    <location>
        <begin position="23"/>
        <end position="389"/>
    </location>
</feature>
<accession>A0A432MLL1</accession>
<organism evidence="3 4">
    <name type="scientific">Tautonia sociabilis</name>
    <dbReference type="NCBI Taxonomy" id="2080755"/>
    <lineage>
        <taxon>Bacteria</taxon>
        <taxon>Pseudomonadati</taxon>
        <taxon>Planctomycetota</taxon>
        <taxon>Planctomycetia</taxon>
        <taxon>Isosphaerales</taxon>
        <taxon>Isosphaeraceae</taxon>
        <taxon>Tautonia</taxon>
    </lineage>
</organism>
<dbReference type="PANTHER" id="PTHR36927:SF1">
    <property type="entry name" value="MDO-LIKE PROTEIN"/>
    <property type="match status" value="1"/>
</dbReference>
<feature type="transmembrane region" description="Helical" evidence="1">
    <location>
        <begin position="27"/>
        <end position="46"/>
    </location>
</feature>
<feature type="transmembrane region" description="Helical" evidence="1">
    <location>
        <begin position="344"/>
        <end position="363"/>
    </location>
</feature>
<dbReference type="GO" id="GO:0016747">
    <property type="term" value="F:acyltransferase activity, transferring groups other than amino-acyl groups"/>
    <property type="evidence" value="ECO:0007669"/>
    <property type="project" value="InterPro"/>
</dbReference>
<name>A0A432MLL1_9BACT</name>
<dbReference type="InterPro" id="IPR002656">
    <property type="entry name" value="Acyl_transf_3_dom"/>
</dbReference>
<dbReference type="Proteomes" id="UP000280296">
    <property type="component" value="Unassembled WGS sequence"/>
</dbReference>
<sequence length="436" mass="48713">MMTDATANPITTEGAPEPQTRYHGFDALRAVMMLLGVVLHTFQFYLPNPLFPGFDFRDVRTSELAGPVFFGIHAFRMQVFFVMAGFFAALLCAKRGVRGMWSNRMKRVGLPLLVGWPILFPITMSAFVFGVAKHEGLPGWEVLRGWWSTGIIPWAEDWQPWYNLFLISPLHLWFLYALLWFYLGAVVFRFVARAGGGAIGRAWSGLFRRLARWHLLLPTAVGMSFLTLMVPFSSGLFAQEFPLFLPNPLALLAYAPFFGFGWMLYRNVDLLPLLGRRPGLTLVAALGVLVVDLGVLGSAFGENGQVVRKPELAITGALVAWLCVFGFIGLFQRLFDRPSPAMRYVSDSAYWVYLAHLPLIYWMQGLMFDLPIPALAKAAIILVVASALLFASYDLMVRPTFLGRFLNGRTYPPARLGRRARPEEASAALPEAPAAH</sequence>
<dbReference type="PANTHER" id="PTHR36927">
    <property type="entry name" value="BLR4337 PROTEIN"/>
    <property type="match status" value="1"/>
</dbReference>
<evidence type="ECO:0000259" key="2">
    <source>
        <dbReference type="Pfam" id="PF01757"/>
    </source>
</evidence>
<proteinExistence type="predicted"/>
<reference evidence="3 4" key="2">
    <citation type="submission" date="2019-01" db="EMBL/GenBank/DDBJ databases">
        <title>Tautonia sociabilis, a novel thermotolerant planctomycete of Isosphaeraceae family, isolated from a 4000 m deep subterranean habitat.</title>
        <authorList>
            <person name="Kovaleva O.L."/>
            <person name="Elcheninov A.G."/>
            <person name="Van Heerden E."/>
            <person name="Toshchakov S.V."/>
            <person name="Novikov A."/>
            <person name="Bonch-Osmolovskaya E.A."/>
            <person name="Kublanov I.V."/>
        </authorList>
    </citation>
    <scope>NUCLEOTIDE SEQUENCE [LARGE SCALE GENOMIC DNA]</scope>
    <source>
        <strain evidence="3 4">GM2012</strain>
    </source>
</reference>
<feature type="transmembrane region" description="Helical" evidence="1">
    <location>
        <begin position="66"/>
        <end position="91"/>
    </location>
</feature>
<dbReference type="AlphaFoldDB" id="A0A432MLL1"/>
<protein>
    <recommendedName>
        <fullName evidence="2">Acyltransferase 3 domain-containing protein</fullName>
    </recommendedName>
</protein>
<dbReference type="RefSeq" id="WP_126724806.1">
    <property type="nucleotide sequence ID" value="NZ_RYZH01000012.1"/>
</dbReference>
<reference evidence="3 4" key="1">
    <citation type="submission" date="2018-12" db="EMBL/GenBank/DDBJ databases">
        <authorList>
            <person name="Toschakov S.V."/>
        </authorList>
    </citation>
    <scope>NUCLEOTIDE SEQUENCE [LARGE SCALE GENOMIC DNA]</scope>
    <source>
        <strain evidence="3 4">GM2012</strain>
    </source>
</reference>
<evidence type="ECO:0000313" key="4">
    <source>
        <dbReference type="Proteomes" id="UP000280296"/>
    </source>
</evidence>
<feature type="transmembrane region" description="Helical" evidence="1">
    <location>
        <begin position="375"/>
        <end position="396"/>
    </location>
</feature>
<feature type="transmembrane region" description="Helical" evidence="1">
    <location>
        <begin position="249"/>
        <end position="268"/>
    </location>
</feature>
<dbReference type="Pfam" id="PF01757">
    <property type="entry name" value="Acyl_transf_3"/>
    <property type="match status" value="1"/>
</dbReference>
<feature type="transmembrane region" description="Helical" evidence="1">
    <location>
        <begin position="170"/>
        <end position="192"/>
    </location>
</feature>
<keyword evidence="1" id="KW-1133">Transmembrane helix</keyword>